<accession>A0A182XQW1</accession>
<proteinExistence type="predicted"/>
<keyword evidence="2" id="KW-1185">Reference proteome</keyword>
<dbReference type="VEuPathDB" id="VectorBase:AQUA014246"/>
<protein>
    <submittedName>
        <fullName evidence="1">Uncharacterized protein</fullName>
    </submittedName>
</protein>
<evidence type="ECO:0000313" key="1">
    <source>
        <dbReference type="EnsemblMetazoa" id="AQUA014246-PA"/>
    </source>
</evidence>
<organism evidence="1 2">
    <name type="scientific">Anopheles quadriannulatus</name>
    <name type="common">Mosquito</name>
    <dbReference type="NCBI Taxonomy" id="34691"/>
    <lineage>
        <taxon>Eukaryota</taxon>
        <taxon>Metazoa</taxon>
        <taxon>Ecdysozoa</taxon>
        <taxon>Arthropoda</taxon>
        <taxon>Hexapoda</taxon>
        <taxon>Insecta</taxon>
        <taxon>Pterygota</taxon>
        <taxon>Neoptera</taxon>
        <taxon>Endopterygota</taxon>
        <taxon>Diptera</taxon>
        <taxon>Nematocera</taxon>
        <taxon>Culicoidea</taxon>
        <taxon>Culicidae</taxon>
        <taxon>Anophelinae</taxon>
        <taxon>Anopheles</taxon>
    </lineage>
</organism>
<dbReference type="AlphaFoldDB" id="A0A182XQW1"/>
<reference evidence="1" key="1">
    <citation type="submission" date="2020-05" db="UniProtKB">
        <authorList>
            <consortium name="EnsemblMetazoa"/>
        </authorList>
    </citation>
    <scope>IDENTIFICATION</scope>
    <source>
        <strain evidence="1">SANGQUA</strain>
    </source>
</reference>
<name>A0A182XQW1_ANOQN</name>
<dbReference type="EnsemblMetazoa" id="AQUA014246-RA">
    <property type="protein sequence ID" value="AQUA014246-PA"/>
    <property type="gene ID" value="AQUA014246"/>
</dbReference>
<evidence type="ECO:0000313" key="2">
    <source>
        <dbReference type="Proteomes" id="UP000076407"/>
    </source>
</evidence>
<dbReference type="Proteomes" id="UP000076407">
    <property type="component" value="Unassembled WGS sequence"/>
</dbReference>
<sequence length="69" mass="7848">MERSESKEIAKNLTLLTALLEILNLLLPSPYHPRVTVPSTVQLQMFRKGKRCSRSLINARGRKKSNQEG</sequence>